<protein>
    <submittedName>
        <fullName evidence="2">Uncharacterized protein</fullName>
    </submittedName>
</protein>
<accession>A0ABQ0LDQ8</accession>
<sequence>MRFSLATIGIFVIILVGGVQTLAAPLAEIRSDGQGGLSNDLTLRALKNKATVVGSGLQVLKVAPKKVKAPTKTTTKKTTKPASV</sequence>
<organism evidence="2 3">
    <name type="scientific">Mycena chlorophos</name>
    <name type="common">Agaric fungus</name>
    <name type="synonym">Agaricus chlorophos</name>
    <dbReference type="NCBI Taxonomy" id="658473"/>
    <lineage>
        <taxon>Eukaryota</taxon>
        <taxon>Fungi</taxon>
        <taxon>Dikarya</taxon>
        <taxon>Basidiomycota</taxon>
        <taxon>Agaricomycotina</taxon>
        <taxon>Agaricomycetes</taxon>
        <taxon>Agaricomycetidae</taxon>
        <taxon>Agaricales</taxon>
        <taxon>Marasmiineae</taxon>
        <taxon>Mycenaceae</taxon>
        <taxon>Mycena</taxon>
    </lineage>
</organism>
<feature type="chain" id="PRO_5047320437" evidence="1">
    <location>
        <begin position="24"/>
        <end position="84"/>
    </location>
</feature>
<keyword evidence="1" id="KW-0732">Signal</keyword>
<name>A0ABQ0LDQ8_MYCCL</name>
<proteinExistence type="predicted"/>
<feature type="signal peptide" evidence="1">
    <location>
        <begin position="1"/>
        <end position="23"/>
    </location>
</feature>
<dbReference type="Proteomes" id="UP000815677">
    <property type="component" value="Unassembled WGS sequence"/>
</dbReference>
<evidence type="ECO:0000256" key="1">
    <source>
        <dbReference type="SAM" id="SignalP"/>
    </source>
</evidence>
<gene>
    <name evidence="2" type="ORF">MCHLO_06583</name>
</gene>
<dbReference type="EMBL" id="DF845401">
    <property type="protein sequence ID" value="GAT49258.1"/>
    <property type="molecule type" value="Genomic_DNA"/>
</dbReference>
<evidence type="ECO:0000313" key="3">
    <source>
        <dbReference type="Proteomes" id="UP000815677"/>
    </source>
</evidence>
<keyword evidence="3" id="KW-1185">Reference proteome</keyword>
<evidence type="ECO:0000313" key="2">
    <source>
        <dbReference type="EMBL" id="GAT49258.1"/>
    </source>
</evidence>
<reference evidence="2" key="1">
    <citation type="submission" date="2014-09" db="EMBL/GenBank/DDBJ databases">
        <title>Genome sequence of the luminous mushroom Mycena chlorophos for searching fungal bioluminescence genes.</title>
        <authorList>
            <person name="Tanaka Y."/>
            <person name="Kasuga D."/>
            <person name="Oba Y."/>
            <person name="Hase S."/>
            <person name="Sato K."/>
            <person name="Oba Y."/>
            <person name="Sakakibara Y."/>
        </authorList>
    </citation>
    <scope>NUCLEOTIDE SEQUENCE</scope>
</reference>